<evidence type="ECO:0000256" key="2">
    <source>
        <dbReference type="ARBA" id="ARBA00023002"/>
    </source>
</evidence>
<dbReference type="GO" id="GO:0016620">
    <property type="term" value="F:oxidoreductase activity, acting on the aldehyde or oxo group of donors, NAD or NADP as acceptor"/>
    <property type="evidence" value="ECO:0007669"/>
    <property type="project" value="InterPro"/>
</dbReference>
<evidence type="ECO:0000313" key="4">
    <source>
        <dbReference type="EMBL" id="SVB47247.1"/>
    </source>
</evidence>
<reference evidence="4" key="1">
    <citation type="submission" date="2018-05" db="EMBL/GenBank/DDBJ databases">
        <authorList>
            <person name="Lanie J.A."/>
            <person name="Ng W.-L."/>
            <person name="Kazmierczak K.M."/>
            <person name="Andrzejewski T.M."/>
            <person name="Davidsen T.M."/>
            <person name="Wayne K.J."/>
            <person name="Tettelin H."/>
            <person name="Glass J.I."/>
            <person name="Rusch D."/>
            <person name="Podicherti R."/>
            <person name="Tsui H.-C.T."/>
            <person name="Winkler M.E."/>
        </authorList>
    </citation>
    <scope>NUCLEOTIDE SEQUENCE</scope>
</reference>
<dbReference type="Pfam" id="PF00171">
    <property type="entry name" value="Aldedh"/>
    <property type="match status" value="1"/>
</dbReference>
<dbReference type="InterPro" id="IPR016162">
    <property type="entry name" value="Ald_DH_N"/>
</dbReference>
<dbReference type="InterPro" id="IPR016161">
    <property type="entry name" value="Ald_DH/histidinol_DH"/>
</dbReference>
<dbReference type="PROSITE" id="PS00687">
    <property type="entry name" value="ALDEHYDE_DEHYDR_GLU"/>
    <property type="match status" value="1"/>
</dbReference>
<dbReference type="PROSITE" id="PS00070">
    <property type="entry name" value="ALDEHYDE_DEHYDR_CYS"/>
    <property type="match status" value="1"/>
</dbReference>
<keyword evidence="2" id="KW-0560">Oxidoreductase</keyword>
<dbReference type="SUPFAM" id="SSF53720">
    <property type="entry name" value="ALDH-like"/>
    <property type="match status" value="1"/>
</dbReference>
<dbReference type="Gene3D" id="3.40.605.10">
    <property type="entry name" value="Aldehyde Dehydrogenase, Chain A, domain 1"/>
    <property type="match status" value="1"/>
</dbReference>
<dbReference type="InterPro" id="IPR016163">
    <property type="entry name" value="Ald_DH_C"/>
</dbReference>
<dbReference type="FunFam" id="3.40.309.10:FF:000012">
    <property type="entry name" value="Betaine aldehyde dehydrogenase"/>
    <property type="match status" value="1"/>
</dbReference>
<comment type="similarity">
    <text evidence="1">Belongs to the aldehyde dehydrogenase family.</text>
</comment>
<evidence type="ECO:0000256" key="1">
    <source>
        <dbReference type="ARBA" id="ARBA00009986"/>
    </source>
</evidence>
<dbReference type="AlphaFoldDB" id="A0A382EBK1"/>
<dbReference type="InterPro" id="IPR016160">
    <property type="entry name" value="Ald_DH_CS_CYS"/>
</dbReference>
<dbReference type="FunFam" id="3.40.605.10:FF:000007">
    <property type="entry name" value="NAD/NADP-dependent betaine aldehyde dehydrogenase"/>
    <property type="match status" value="1"/>
</dbReference>
<proteinExistence type="inferred from homology"/>
<name>A0A382EBK1_9ZZZZ</name>
<sequence>MVTQLPASVSRYLETQRPMLIGGEWLGSVTSGWKPTVNPADGKVIGEYAVAGEAEVNQAVVAAREAFDNGNWGEVTPAQRAKLLWRVADLIEAQGEELASLETLDGGKLLSGVRNGEIPSAAESFRYYAGWCTKMEGRTPQISIPGMKFHAYTQREPIGVVAQIVPWNGPLVMAAWKLAPALAAGCTCILKPAEQTPMSTLLLGELFEQAGIPSGVVNIVTGDGKTGTALVEHPGVDKIAFTGSSATARKILVEASGNLKKVSLELGGKSPVIVFADADLEQAIAGAAEAIFANAGQVCVAGSRLLVERSVFEQVVDGVSKIANSLKLGSGFDPESQMGPLISEEHRNHVHSLVESGVRDGAEVLSGGKLCDGEGYFYEPTVLASVRSEMAVVQEEIFGPVVTAMPFDDPDEVVALANDTPYGLAGSIWTRDVSKAHHMAASIRAGLLWINCHGIPDMAVPFGGYKQSG</sequence>
<dbReference type="EMBL" id="UINC01043345">
    <property type="protein sequence ID" value="SVB47247.1"/>
    <property type="molecule type" value="Genomic_DNA"/>
</dbReference>
<gene>
    <name evidence="4" type="ORF">METZ01_LOCUS200101</name>
</gene>
<organism evidence="4">
    <name type="scientific">marine metagenome</name>
    <dbReference type="NCBI Taxonomy" id="408172"/>
    <lineage>
        <taxon>unclassified sequences</taxon>
        <taxon>metagenomes</taxon>
        <taxon>ecological metagenomes</taxon>
    </lineage>
</organism>
<protein>
    <recommendedName>
        <fullName evidence="3">Aldehyde dehydrogenase domain-containing protein</fullName>
    </recommendedName>
</protein>
<dbReference type="InterPro" id="IPR029510">
    <property type="entry name" value="Ald_DH_CS_GLU"/>
</dbReference>
<evidence type="ECO:0000259" key="3">
    <source>
        <dbReference type="Pfam" id="PF00171"/>
    </source>
</evidence>
<dbReference type="InterPro" id="IPR015590">
    <property type="entry name" value="Aldehyde_DH_dom"/>
</dbReference>
<dbReference type="Gene3D" id="3.40.309.10">
    <property type="entry name" value="Aldehyde Dehydrogenase, Chain A, domain 2"/>
    <property type="match status" value="1"/>
</dbReference>
<accession>A0A382EBK1</accession>
<dbReference type="PANTHER" id="PTHR11699">
    <property type="entry name" value="ALDEHYDE DEHYDROGENASE-RELATED"/>
    <property type="match status" value="1"/>
</dbReference>
<feature type="domain" description="Aldehyde dehydrogenase" evidence="3">
    <location>
        <begin position="34"/>
        <end position="469"/>
    </location>
</feature>
<feature type="non-terminal residue" evidence="4">
    <location>
        <position position="469"/>
    </location>
</feature>